<reference evidence="3" key="2">
    <citation type="journal article" date="2012" name="PLoS ONE">
        <title>A Deeply Branching Thermophilic Bacterium with an Ancient Acetyl-CoA Pathway Dominates a Subsurface Ecosystem.</title>
        <authorList>
            <person name="Takami H."/>
            <person name="Noguchi H."/>
            <person name="Takaki Y."/>
            <person name="Uchiyama I."/>
            <person name="Toyoda A."/>
            <person name="Nishi S."/>
            <person name="Chee G.-J."/>
            <person name="Arai W."/>
            <person name="Nunoura T."/>
            <person name="Itoh T."/>
            <person name="Hattori M."/>
            <person name="Takai K."/>
        </authorList>
    </citation>
    <scope>NUCLEOTIDE SEQUENCE</scope>
</reference>
<dbReference type="InterPro" id="IPR027798">
    <property type="entry name" value="Ub_Mut7C"/>
</dbReference>
<feature type="domain" description="Mut7-C RNAse" evidence="1">
    <location>
        <begin position="88"/>
        <end position="231"/>
    </location>
</feature>
<dbReference type="Pfam" id="PF01927">
    <property type="entry name" value="Mut7-C"/>
    <property type="match status" value="1"/>
</dbReference>
<dbReference type="EMBL" id="AP011777">
    <property type="protein sequence ID" value="BAL57514.1"/>
    <property type="molecule type" value="Genomic_DNA"/>
</dbReference>
<dbReference type="Pfam" id="PF14451">
    <property type="entry name" value="Ub-Mut7C"/>
    <property type="match status" value="1"/>
</dbReference>
<reference evidence="3" key="1">
    <citation type="journal article" date="2005" name="Environ. Microbiol.">
        <title>Genetic and functional properties of uncultivated thermophilic crenarchaeotes from a subsurface gold mine as revealed by analysis of genome fragments.</title>
        <authorList>
            <person name="Nunoura T."/>
            <person name="Hirayama H."/>
            <person name="Takami H."/>
            <person name="Oida H."/>
            <person name="Nishi S."/>
            <person name="Shimamura S."/>
            <person name="Suzuki Y."/>
            <person name="Inagaki F."/>
            <person name="Takai K."/>
            <person name="Nealson K.H."/>
            <person name="Horikoshi K."/>
        </authorList>
    </citation>
    <scope>NUCLEOTIDE SEQUENCE</scope>
</reference>
<name>H5SMX8_9CHLR</name>
<accession>H5SMX8</accession>
<feature type="domain" description="Ubiquitin Mut7-C" evidence="2">
    <location>
        <begin position="1"/>
        <end position="74"/>
    </location>
</feature>
<gene>
    <name evidence="3" type="ORF">HGMM_F51C01C34</name>
</gene>
<dbReference type="PANTHER" id="PTHR39081:SF1">
    <property type="entry name" value="MUT7-C RNASE DOMAIN-CONTAINING PROTEIN"/>
    <property type="match status" value="1"/>
</dbReference>
<protein>
    <submittedName>
        <fullName evidence="3">Hypothetical conserved protein</fullName>
    </submittedName>
</protein>
<dbReference type="AlphaFoldDB" id="H5SMX8"/>
<evidence type="ECO:0000259" key="1">
    <source>
        <dbReference type="Pfam" id="PF01927"/>
    </source>
</evidence>
<dbReference type="PANTHER" id="PTHR39081">
    <property type="entry name" value="MUT7-C DOMAIN-CONTAINING PROTEIN"/>
    <property type="match status" value="1"/>
</dbReference>
<evidence type="ECO:0000313" key="3">
    <source>
        <dbReference type="EMBL" id="BAL57514.1"/>
    </source>
</evidence>
<dbReference type="InterPro" id="IPR002782">
    <property type="entry name" value="Mut7-C_RNAse_dom"/>
</dbReference>
<evidence type="ECO:0000259" key="2">
    <source>
        <dbReference type="Pfam" id="PF14451"/>
    </source>
</evidence>
<sequence length="243" mass="28555">MKTVFFDFDPRLASLLPAPYRHGHFAFSFHGPQSVKHLIESLGIPHTEIGEIDCRGQRVELDYLPKNGDALRVHLIRFPEPTTETPEPRFILDNHLGRLTAHLRMLGLDALYHNDFQDKELLARALSENRILLSRDRRLLMHKTLQQGCLLYSTDPQEQLRQVVQRYHLLHWIRPFQRCMRCNHPLEPIAKEAILDRLLPLTRLYYNEFAHCPACDQIYWKGSHYERMEEFIRALRGDSAARG</sequence>
<proteinExistence type="predicted"/>
<organism evidence="3">
    <name type="scientific">uncultured Chloroflexota bacterium</name>
    <dbReference type="NCBI Taxonomy" id="166587"/>
    <lineage>
        <taxon>Bacteria</taxon>
        <taxon>Bacillati</taxon>
        <taxon>Chloroflexota</taxon>
        <taxon>environmental samples</taxon>
    </lineage>
</organism>